<name>F4R8Z4_MELLP</name>
<dbReference type="SUPFAM" id="SSF53756">
    <property type="entry name" value="UDP-Glycosyltransferase/glycogen phosphorylase"/>
    <property type="match status" value="1"/>
</dbReference>
<accession>F4R8Z4</accession>
<dbReference type="KEGG" id="mlr:MELLADRAFT_115317"/>
<dbReference type="InParanoid" id="F4R8Z4"/>
<evidence type="ECO:0000313" key="1">
    <source>
        <dbReference type="EMBL" id="EGG10896.1"/>
    </source>
</evidence>
<dbReference type="InterPro" id="IPR053205">
    <property type="entry name" value="GHMP_kinase_L-arabinokinase"/>
</dbReference>
<dbReference type="AlphaFoldDB" id="F4R8Z4"/>
<proteinExistence type="predicted"/>
<evidence type="ECO:0008006" key="3">
    <source>
        <dbReference type="Google" id="ProtNLM"/>
    </source>
</evidence>
<gene>
    <name evidence="1" type="ORF">MELLADRAFT_115317</name>
</gene>
<dbReference type="RefSeq" id="XP_007405498.1">
    <property type="nucleotide sequence ID" value="XM_007405436.1"/>
</dbReference>
<evidence type="ECO:0000313" key="2">
    <source>
        <dbReference type="Proteomes" id="UP000001072"/>
    </source>
</evidence>
<dbReference type="eggNOG" id="KOG0631">
    <property type="taxonomic scope" value="Eukaryota"/>
</dbReference>
<reference evidence="2" key="1">
    <citation type="journal article" date="2011" name="Proc. Natl. Acad. Sci. U.S.A.">
        <title>Obligate biotrophy features unraveled by the genomic analysis of rust fungi.</title>
        <authorList>
            <person name="Duplessis S."/>
            <person name="Cuomo C.A."/>
            <person name="Lin Y.-C."/>
            <person name="Aerts A."/>
            <person name="Tisserant E."/>
            <person name="Veneault-Fourrey C."/>
            <person name="Joly D.L."/>
            <person name="Hacquard S."/>
            <person name="Amselem J."/>
            <person name="Cantarel B.L."/>
            <person name="Chiu R."/>
            <person name="Coutinho P.M."/>
            <person name="Feau N."/>
            <person name="Field M."/>
            <person name="Frey P."/>
            <person name="Gelhaye E."/>
            <person name="Goldberg J."/>
            <person name="Grabherr M.G."/>
            <person name="Kodira C.D."/>
            <person name="Kohler A."/>
            <person name="Kuees U."/>
            <person name="Lindquist E.A."/>
            <person name="Lucas S.M."/>
            <person name="Mago R."/>
            <person name="Mauceli E."/>
            <person name="Morin E."/>
            <person name="Murat C."/>
            <person name="Pangilinan J.L."/>
            <person name="Park R."/>
            <person name="Pearson M."/>
            <person name="Quesneville H."/>
            <person name="Rouhier N."/>
            <person name="Sakthikumar S."/>
            <person name="Salamov A.A."/>
            <person name="Schmutz J."/>
            <person name="Selles B."/>
            <person name="Shapiro H."/>
            <person name="Tanguay P."/>
            <person name="Tuskan G.A."/>
            <person name="Henrissat B."/>
            <person name="Van de Peer Y."/>
            <person name="Rouze P."/>
            <person name="Ellis J.G."/>
            <person name="Dodds P.N."/>
            <person name="Schein J.E."/>
            <person name="Zhong S."/>
            <person name="Hamelin R.C."/>
            <person name="Grigoriev I.V."/>
            <person name="Szabo L.J."/>
            <person name="Martin F."/>
        </authorList>
    </citation>
    <scope>NUCLEOTIDE SEQUENCE [LARGE SCALE GENOMIC DNA]</scope>
    <source>
        <strain evidence="2">98AG31 / pathotype 3-4-7</strain>
    </source>
</reference>
<keyword evidence="2" id="KW-1185">Reference proteome</keyword>
<dbReference type="EMBL" id="GL883093">
    <property type="protein sequence ID" value="EGG10896.1"/>
    <property type="molecule type" value="Genomic_DNA"/>
</dbReference>
<dbReference type="STRING" id="747676.F4R8Z4"/>
<dbReference type="OrthoDB" id="1684102at2759"/>
<dbReference type="HOGENOM" id="CLU_044082_0_0_1"/>
<protein>
    <recommendedName>
        <fullName evidence="3">L-arabinokinase</fullName>
    </recommendedName>
</protein>
<dbReference type="GeneID" id="18925565"/>
<organism evidence="2">
    <name type="scientific">Melampsora larici-populina (strain 98AG31 / pathotype 3-4-7)</name>
    <name type="common">Poplar leaf rust fungus</name>
    <dbReference type="NCBI Taxonomy" id="747676"/>
    <lineage>
        <taxon>Eukaryota</taxon>
        <taxon>Fungi</taxon>
        <taxon>Dikarya</taxon>
        <taxon>Basidiomycota</taxon>
        <taxon>Pucciniomycotina</taxon>
        <taxon>Pucciniomycetes</taxon>
        <taxon>Pucciniales</taxon>
        <taxon>Melampsoraceae</taxon>
        <taxon>Melampsora</taxon>
    </lineage>
</organism>
<dbReference type="Proteomes" id="UP000001072">
    <property type="component" value="Unassembled WGS sequence"/>
</dbReference>
<dbReference type="PANTHER" id="PTHR38134:SF2">
    <property type="entry name" value="GALACTOKINASE"/>
    <property type="match status" value="1"/>
</dbReference>
<sequence>MKHQPKTYKFAYYCSGHGFGHATRVIAISLELISSGHQVYIITSTPKSVFESILSNQLIYRSKVIEPKIIQPKAYDVDKFETFDNLDKFIRFDRNRILNEEIDWLKSEGIQCALVDAPFVPCAAAFQAGIPSVIISNFTFCSCYSYLSMSTSQSDPLIKSEEVQAPIDPKLLDPLVKIVISDYSKANLLLRLPGSIPIPGFDTDVELPSTKWVNLAKHSFQDHIHNLLDRSIQDIPRPVIDLPLVFRKISKSIYKPNQKLSLLKLLNLPTSLQTLNTKILLISFGGQVIPRPKPIQTSENTNSPFFDILPPGWIAIVCGSSVDGLTSQDALDRFYPIPKTFSYVPDLTALSDVVMGKLGYGTCSETLATMTPFIYDQCLLKNTD</sequence>
<dbReference type="PANTHER" id="PTHR38134">
    <property type="entry name" value="SLR1395 PROTEIN"/>
    <property type="match status" value="1"/>
</dbReference>
<dbReference type="VEuPathDB" id="FungiDB:MELLADRAFT_115317"/>